<comment type="caution">
    <text evidence="1">The sequence shown here is derived from an EMBL/GenBank/DDBJ whole genome shotgun (WGS) entry which is preliminary data.</text>
</comment>
<evidence type="ECO:0000313" key="1">
    <source>
        <dbReference type="EMBL" id="MDN3577602.1"/>
    </source>
</evidence>
<dbReference type="Proteomes" id="UP001180081">
    <property type="component" value="Unassembled WGS sequence"/>
</dbReference>
<accession>A0ABT8B760</accession>
<sequence length="279" mass="30839">MSHHPYRSNVIYPAPWAPGFFHNPAIAMIRMLGQFLLLLCSVLLTAAPPPALPVVRVAAPEGMDATVQVGELVLREAYRRIGYEMQLEKLPSLRSLAVVDAGKYDAELGRIAGMEQQYSNLRVVPTSPLSLTVAALTLKPEIVVRDWEDLRGWRVAAQRGVKVVEARTAGMDVSFATTPDAMVRMLLAGRVDVVLGSPISMPAVLAGMRQRGELAADTRLLEREFYSMPVYHYVHTRNTHLIVPLEQALLAMRKDGFIDRALQQVTAQQVDNALGKHKP</sequence>
<reference evidence="1" key="2">
    <citation type="submission" date="2023-06" db="EMBL/GenBank/DDBJ databases">
        <authorList>
            <person name="Lucena T."/>
            <person name="Sun Q."/>
        </authorList>
    </citation>
    <scope>NUCLEOTIDE SEQUENCE</scope>
    <source>
        <strain evidence="1">CECT 7703</strain>
    </source>
</reference>
<gene>
    <name evidence="1" type="ORF">QWZ03_12555</name>
</gene>
<dbReference type="EMBL" id="JAUFPU010000010">
    <property type="protein sequence ID" value="MDN3577602.1"/>
    <property type="molecule type" value="Genomic_DNA"/>
</dbReference>
<keyword evidence="2" id="KW-1185">Reference proteome</keyword>
<evidence type="ECO:0000313" key="2">
    <source>
        <dbReference type="Proteomes" id="UP001180081"/>
    </source>
</evidence>
<name>A0ABT8B760_9NEIS</name>
<dbReference type="Gene3D" id="3.40.190.10">
    <property type="entry name" value="Periplasmic binding protein-like II"/>
    <property type="match status" value="2"/>
</dbReference>
<reference evidence="1" key="1">
    <citation type="journal article" date="2014" name="Int. J. Syst. Evol. Microbiol.">
        <title>Complete genome of a new Firmicutes species belonging to the dominant human colonic microbiota ('Ruminococcus bicirculans') reveals two chromosomes and a selective capacity to utilize plant glucans.</title>
        <authorList>
            <consortium name="NISC Comparative Sequencing Program"/>
            <person name="Wegmann U."/>
            <person name="Louis P."/>
            <person name="Goesmann A."/>
            <person name="Henrissat B."/>
            <person name="Duncan S.H."/>
            <person name="Flint H.J."/>
        </authorList>
    </citation>
    <scope>NUCLEOTIDE SEQUENCE</scope>
    <source>
        <strain evidence="1">CECT 7703</strain>
    </source>
</reference>
<proteinExistence type="predicted"/>
<dbReference type="SUPFAM" id="SSF53850">
    <property type="entry name" value="Periplasmic binding protein-like II"/>
    <property type="match status" value="1"/>
</dbReference>
<dbReference type="RefSeq" id="WP_290333032.1">
    <property type="nucleotide sequence ID" value="NZ_JAUFPU010000010.1"/>
</dbReference>
<protein>
    <submittedName>
        <fullName evidence="1">Transporter substrate-binding domain-containing protein</fullName>
    </submittedName>
</protein>
<organism evidence="1 2">
    <name type="scientific">Chitinimonas viridis</name>
    <dbReference type="NCBI Taxonomy" id="664880"/>
    <lineage>
        <taxon>Bacteria</taxon>
        <taxon>Pseudomonadati</taxon>
        <taxon>Pseudomonadota</taxon>
        <taxon>Betaproteobacteria</taxon>
        <taxon>Neisseriales</taxon>
        <taxon>Chitinibacteraceae</taxon>
        <taxon>Chitinimonas</taxon>
    </lineage>
</organism>